<sequence length="130" mass="14366">MAYAARIETQNAELITRTAVPANDTETPFFNPLEWSVIRDARSDSVSTLRPAGRISRFFSWLMGRSGGPELANEKLEALRRMAVLSWHYGFTVPGDDVASFISSGFSPDQYELMVRSIRAAVGAPKRIAA</sequence>
<dbReference type="EMBL" id="JAMGBA010000001">
    <property type="protein sequence ID" value="MCL6698299.1"/>
    <property type="molecule type" value="Genomic_DNA"/>
</dbReference>
<name>A0ABT0RTG4_9SPHN</name>
<keyword evidence="2" id="KW-1185">Reference proteome</keyword>
<reference evidence="1 2" key="1">
    <citation type="submission" date="2022-05" db="EMBL/GenBank/DDBJ databases">
        <authorList>
            <person name="Jo J.-H."/>
            <person name="Im W.-T."/>
        </authorList>
    </citation>
    <scope>NUCLEOTIDE SEQUENCE [LARGE SCALE GENOMIC DNA]</scope>
    <source>
        <strain evidence="1 2">NSE70-1</strain>
    </source>
</reference>
<comment type="caution">
    <text evidence="1">The sequence shown here is derived from an EMBL/GenBank/DDBJ whole genome shotgun (WGS) entry which is preliminary data.</text>
</comment>
<proteinExistence type="predicted"/>
<evidence type="ECO:0000313" key="1">
    <source>
        <dbReference type="EMBL" id="MCL6698299.1"/>
    </source>
</evidence>
<organism evidence="1 2">
    <name type="scientific">Sphingomonas caseinilyticus</name>
    <dbReference type="NCBI Taxonomy" id="2908205"/>
    <lineage>
        <taxon>Bacteria</taxon>
        <taxon>Pseudomonadati</taxon>
        <taxon>Pseudomonadota</taxon>
        <taxon>Alphaproteobacteria</taxon>
        <taxon>Sphingomonadales</taxon>
        <taxon>Sphingomonadaceae</taxon>
        <taxon>Sphingomonas</taxon>
    </lineage>
</organism>
<dbReference type="RefSeq" id="WP_249903643.1">
    <property type="nucleotide sequence ID" value="NZ_JAMGBA010000001.1"/>
</dbReference>
<accession>A0ABT0RTG4</accession>
<dbReference type="Proteomes" id="UP001203410">
    <property type="component" value="Unassembled WGS sequence"/>
</dbReference>
<protein>
    <submittedName>
        <fullName evidence="1">Uncharacterized protein</fullName>
    </submittedName>
</protein>
<gene>
    <name evidence="1" type="ORF">LZ496_05825</name>
</gene>
<evidence type="ECO:0000313" key="2">
    <source>
        <dbReference type="Proteomes" id="UP001203410"/>
    </source>
</evidence>